<dbReference type="EMBL" id="KQ947434">
    <property type="protein sequence ID" value="KUJ08886.1"/>
    <property type="molecule type" value="Genomic_DNA"/>
</dbReference>
<name>A0A132B910_MOLSC</name>
<accession>A0A132B910</accession>
<evidence type="ECO:0000313" key="3">
    <source>
        <dbReference type="EMBL" id="KUJ08886.1"/>
    </source>
</evidence>
<dbReference type="AlphaFoldDB" id="A0A132B910"/>
<dbReference type="OrthoDB" id="5358886at2759"/>
<feature type="compositionally biased region" description="Basic and acidic residues" evidence="1">
    <location>
        <begin position="208"/>
        <end position="220"/>
    </location>
</feature>
<feature type="signal peptide" evidence="2">
    <location>
        <begin position="1"/>
        <end position="20"/>
    </location>
</feature>
<evidence type="ECO:0000256" key="1">
    <source>
        <dbReference type="SAM" id="MobiDB-lite"/>
    </source>
</evidence>
<dbReference type="GeneID" id="28830470"/>
<dbReference type="InParanoid" id="A0A132B910"/>
<keyword evidence="2" id="KW-0732">Signal</keyword>
<reference evidence="3 4" key="1">
    <citation type="submission" date="2015-10" db="EMBL/GenBank/DDBJ databases">
        <title>Full genome of DAOMC 229536 Phialocephala scopiformis, a fungal endophyte of spruce producing the potent anti-insectan compound rugulosin.</title>
        <authorList>
            <consortium name="DOE Joint Genome Institute"/>
            <person name="Walker A.K."/>
            <person name="Frasz S.L."/>
            <person name="Seifert K.A."/>
            <person name="Miller J.D."/>
            <person name="Mondo S.J."/>
            <person name="Labutti K."/>
            <person name="Lipzen A."/>
            <person name="Dockter R."/>
            <person name="Kennedy M."/>
            <person name="Grigoriev I.V."/>
            <person name="Spatafora J.W."/>
        </authorList>
    </citation>
    <scope>NUCLEOTIDE SEQUENCE [LARGE SCALE GENOMIC DNA]</scope>
    <source>
        <strain evidence="3 4">CBS 120377</strain>
    </source>
</reference>
<proteinExistence type="predicted"/>
<dbReference type="Proteomes" id="UP000070700">
    <property type="component" value="Unassembled WGS sequence"/>
</dbReference>
<evidence type="ECO:0000313" key="4">
    <source>
        <dbReference type="Proteomes" id="UP000070700"/>
    </source>
</evidence>
<gene>
    <name evidence="3" type="ORF">LY89DRAFT_741715</name>
</gene>
<sequence length="328" mass="37170">MVHSVRRLLPILLVPWLVDAKTLTAKIKTPINNTLEYGVATECKTCPYSLCTNKAYYDYGTTVTLLCWTVGTQIDNDTTWLETSDGCYVTQDDLMAYNGTYETDLSYCGEDSEEENLTFDTTVVQYDSECNICPDNLDCATVMYLSPDTEIIVTCWTDAGAAVIGDTTWLKTTDNCYVNEQGLRDPANKDILDNCGPIGFLQLNDTGSRKRESLPDRDPAPDLSSPPGTGIDLGSQYLVNLTVGEDYAYCYNCPNTTTCDVVTRYRFKQEVWMQCYYTAPVEVANETYWYETTDFCYVREVDFFQSLFDQYRFPDCSLFDQDTTTTSR</sequence>
<organism evidence="3 4">
    <name type="scientific">Mollisia scopiformis</name>
    <name type="common">Conifer needle endophyte fungus</name>
    <name type="synonym">Phialocephala scopiformis</name>
    <dbReference type="NCBI Taxonomy" id="149040"/>
    <lineage>
        <taxon>Eukaryota</taxon>
        <taxon>Fungi</taxon>
        <taxon>Dikarya</taxon>
        <taxon>Ascomycota</taxon>
        <taxon>Pezizomycotina</taxon>
        <taxon>Leotiomycetes</taxon>
        <taxon>Helotiales</taxon>
        <taxon>Mollisiaceae</taxon>
        <taxon>Mollisia</taxon>
    </lineage>
</organism>
<keyword evidence="4" id="KW-1185">Reference proteome</keyword>
<evidence type="ECO:0000256" key="2">
    <source>
        <dbReference type="SAM" id="SignalP"/>
    </source>
</evidence>
<dbReference type="RefSeq" id="XP_018063241.1">
    <property type="nucleotide sequence ID" value="XM_018220744.1"/>
</dbReference>
<feature type="chain" id="PRO_5007287993" evidence="2">
    <location>
        <begin position="21"/>
        <end position="328"/>
    </location>
</feature>
<feature type="region of interest" description="Disordered" evidence="1">
    <location>
        <begin position="208"/>
        <end position="231"/>
    </location>
</feature>
<dbReference type="KEGG" id="psco:LY89DRAFT_741715"/>
<protein>
    <submittedName>
        <fullName evidence="3">Uncharacterized protein</fullName>
    </submittedName>
</protein>